<proteinExistence type="predicted"/>
<dbReference type="PANTHER" id="PTHR42648">
    <property type="entry name" value="TRANSPOSASE, PUTATIVE-RELATED"/>
    <property type="match status" value="1"/>
</dbReference>
<feature type="compositionally biased region" description="Polar residues" evidence="5">
    <location>
        <begin position="568"/>
        <end position="597"/>
    </location>
</feature>
<keyword evidence="3" id="KW-0064">Aspartyl protease</keyword>
<evidence type="ECO:0000313" key="7">
    <source>
        <dbReference type="EMBL" id="GFA01349.1"/>
    </source>
</evidence>
<dbReference type="InterPro" id="IPR054722">
    <property type="entry name" value="PolX-like_BBD"/>
</dbReference>
<keyword evidence="4" id="KW-0378">Hydrolase</keyword>
<evidence type="ECO:0000256" key="2">
    <source>
        <dbReference type="ARBA" id="ARBA00022723"/>
    </source>
</evidence>
<evidence type="ECO:0000256" key="5">
    <source>
        <dbReference type="SAM" id="MobiDB-lite"/>
    </source>
</evidence>
<accession>A0A699J0R7</accession>
<dbReference type="InterPro" id="IPR025724">
    <property type="entry name" value="GAG-pre-integrase_dom"/>
</dbReference>
<dbReference type="InterPro" id="IPR043502">
    <property type="entry name" value="DNA/RNA_pol_sf"/>
</dbReference>
<dbReference type="Pfam" id="PF07727">
    <property type="entry name" value="RVT_2"/>
    <property type="match status" value="1"/>
</dbReference>
<dbReference type="GO" id="GO:0003676">
    <property type="term" value="F:nucleic acid binding"/>
    <property type="evidence" value="ECO:0007669"/>
    <property type="project" value="InterPro"/>
</dbReference>
<dbReference type="PANTHER" id="PTHR42648:SF18">
    <property type="entry name" value="RETROTRANSPOSON, UNCLASSIFIED-LIKE PROTEIN"/>
    <property type="match status" value="1"/>
</dbReference>
<protein>
    <recommendedName>
        <fullName evidence="6">Integrase catalytic domain-containing protein</fullName>
    </recommendedName>
</protein>
<dbReference type="Pfam" id="PF13976">
    <property type="entry name" value="gag_pre-integrs"/>
    <property type="match status" value="1"/>
</dbReference>
<feature type="region of interest" description="Disordered" evidence="5">
    <location>
        <begin position="566"/>
        <end position="597"/>
    </location>
</feature>
<dbReference type="EMBL" id="BKCJ010355742">
    <property type="protein sequence ID" value="GFA01349.1"/>
    <property type="molecule type" value="Genomic_DNA"/>
</dbReference>
<name>A0A699J0R7_TANCI</name>
<keyword evidence="2" id="KW-0479">Metal-binding</keyword>
<gene>
    <name evidence="7" type="ORF">Tci_573321</name>
</gene>
<organism evidence="7">
    <name type="scientific">Tanacetum cinerariifolium</name>
    <name type="common">Dalmatian daisy</name>
    <name type="synonym">Chrysanthemum cinerariifolium</name>
    <dbReference type="NCBI Taxonomy" id="118510"/>
    <lineage>
        <taxon>Eukaryota</taxon>
        <taxon>Viridiplantae</taxon>
        <taxon>Streptophyta</taxon>
        <taxon>Embryophyta</taxon>
        <taxon>Tracheophyta</taxon>
        <taxon>Spermatophyta</taxon>
        <taxon>Magnoliopsida</taxon>
        <taxon>eudicotyledons</taxon>
        <taxon>Gunneridae</taxon>
        <taxon>Pentapetalae</taxon>
        <taxon>asterids</taxon>
        <taxon>campanulids</taxon>
        <taxon>Asterales</taxon>
        <taxon>Asteraceae</taxon>
        <taxon>Asteroideae</taxon>
        <taxon>Anthemideae</taxon>
        <taxon>Anthemidinae</taxon>
        <taxon>Tanacetum</taxon>
    </lineage>
</organism>
<dbReference type="PROSITE" id="PS50994">
    <property type="entry name" value="INTEGRASE"/>
    <property type="match status" value="1"/>
</dbReference>
<feature type="non-terminal residue" evidence="7">
    <location>
        <position position="843"/>
    </location>
</feature>
<dbReference type="SUPFAM" id="SSF53098">
    <property type="entry name" value="Ribonuclease H-like"/>
    <property type="match status" value="1"/>
</dbReference>
<dbReference type="GO" id="GO:0015074">
    <property type="term" value="P:DNA integration"/>
    <property type="evidence" value="ECO:0007669"/>
    <property type="project" value="InterPro"/>
</dbReference>
<dbReference type="Gene3D" id="3.30.420.10">
    <property type="entry name" value="Ribonuclease H-like superfamily/Ribonuclease H"/>
    <property type="match status" value="1"/>
</dbReference>
<dbReference type="InterPro" id="IPR013103">
    <property type="entry name" value="RVT_2"/>
</dbReference>
<dbReference type="AlphaFoldDB" id="A0A699J0R7"/>
<dbReference type="GO" id="GO:0004190">
    <property type="term" value="F:aspartic-type endopeptidase activity"/>
    <property type="evidence" value="ECO:0007669"/>
    <property type="project" value="UniProtKB-KW"/>
</dbReference>
<dbReference type="Pfam" id="PF22936">
    <property type="entry name" value="Pol_BBD"/>
    <property type="match status" value="1"/>
</dbReference>
<evidence type="ECO:0000256" key="1">
    <source>
        <dbReference type="ARBA" id="ARBA00022670"/>
    </source>
</evidence>
<evidence type="ECO:0000259" key="6">
    <source>
        <dbReference type="PROSITE" id="PS50994"/>
    </source>
</evidence>
<dbReference type="Pfam" id="PF00665">
    <property type="entry name" value="rve"/>
    <property type="match status" value="1"/>
</dbReference>
<feature type="non-terminal residue" evidence="7">
    <location>
        <position position="1"/>
    </location>
</feature>
<dbReference type="InterPro" id="IPR012337">
    <property type="entry name" value="RNaseH-like_sf"/>
</dbReference>
<sequence length="843" mass="95745">TESELKTDFLNNECYDTLLQKYQTLKKHCITLEVNNQLNTEIFQRDTWSSQESAPTFAELFEINNLKARARAKDTVILKLKEKLNSLNGNVKDRHVKRDVEEIETLNIELDHKENVLVITALKVQLNKLKGKAVLSEDVSLNPIDPELLKVDVAPLVPKLHKNRTAHTDYIRHTQEEAATLREIVEGERLLSPLNTSIVYALGNVCPLTRIATPTIVPHRELIPIVNSTDKLVVTLVVQIVLWYLDSGCSKHMTGDHSQLVNFIHKFLGTVKFGNDHVAKIMGYGDYQIGNVTISQASKTKSWLWHRRLSHLNFGAINHLARQGLVRGLPKLKFEKDNLCSACAMGKSTRKTHKPKSEETNQEKLYLLHMDLCGPMRVESVNGKKYILFIIDDYSRFTWVKLLRSKDETPDFNIKFLKMIQVRLKVPVRRIRMENGTEFVNQTLREYYEEVGISHETSVARSPQQNRVVERRNRTLIKAARTMLIYAQAPLFLWPELLHSKLPDLSFFHVFGALCYPTNDSENLGPAINELTPGTISSGLVPITSPSTVVNQAPEAIAPIVEVIPPVNTDSTGSPSSTTVEQDALSTSNSSKPTETQSLIIPQDVRDDNLDMEVAHMGNDPLFGVPIPEVNSAQSTTQASPQAIVQSNHPMSHHNSKWTKDHPLNNIIAMQEELNEFERLEVWELVPRPDQVMVITLKRIYKVKLDELGGILKNKARLVARGYRQEEGIDFEESFAPVARLEAIRIFRAYAAHKNMVVYQMDVKTAFFNGNLREDVYVSQPDGFVDPNNLNHVYKLKKALYGLKQAPRAWYDMLSSFLLSQDFFKGLVDPTLFIRKNDNDLLL</sequence>
<evidence type="ECO:0000256" key="3">
    <source>
        <dbReference type="ARBA" id="ARBA00022750"/>
    </source>
</evidence>
<feature type="domain" description="Integrase catalytic" evidence="6">
    <location>
        <begin position="351"/>
        <end position="541"/>
    </location>
</feature>
<dbReference type="SUPFAM" id="SSF56672">
    <property type="entry name" value="DNA/RNA polymerases"/>
    <property type="match status" value="1"/>
</dbReference>
<dbReference type="GO" id="GO:0046872">
    <property type="term" value="F:metal ion binding"/>
    <property type="evidence" value="ECO:0007669"/>
    <property type="project" value="UniProtKB-KW"/>
</dbReference>
<comment type="caution">
    <text evidence="7">The sequence shown here is derived from an EMBL/GenBank/DDBJ whole genome shotgun (WGS) entry which is preliminary data.</text>
</comment>
<dbReference type="InterPro" id="IPR039537">
    <property type="entry name" value="Retrotran_Ty1/copia-like"/>
</dbReference>
<reference evidence="7" key="1">
    <citation type="journal article" date="2019" name="Sci. Rep.">
        <title>Draft genome of Tanacetum cinerariifolium, the natural source of mosquito coil.</title>
        <authorList>
            <person name="Yamashiro T."/>
            <person name="Shiraishi A."/>
            <person name="Satake H."/>
            <person name="Nakayama K."/>
        </authorList>
    </citation>
    <scope>NUCLEOTIDE SEQUENCE</scope>
</reference>
<dbReference type="GO" id="GO:0006508">
    <property type="term" value="P:proteolysis"/>
    <property type="evidence" value="ECO:0007669"/>
    <property type="project" value="UniProtKB-KW"/>
</dbReference>
<dbReference type="InterPro" id="IPR001584">
    <property type="entry name" value="Integrase_cat-core"/>
</dbReference>
<keyword evidence="1" id="KW-0645">Protease</keyword>
<dbReference type="InterPro" id="IPR036397">
    <property type="entry name" value="RNaseH_sf"/>
</dbReference>
<evidence type="ECO:0000256" key="4">
    <source>
        <dbReference type="ARBA" id="ARBA00022801"/>
    </source>
</evidence>